<dbReference type="OrthoDB" id="5402373at2"/>
<keyword evidence="3" id="KW-1185">Reference proteome</keyword>
<dbReference type="KEGG" id="afo:Afer_0218"/>
<dbReference type="AlphaFoldDB" id="C7M289"/>
<keyword evidence="1" id="KW-0145">Chemotaxis</keyword>
<reference evidence="2 3" key="1">
    <citation type="journal article" date="2009" name="Stand. Genomic Sci.">
        <title>Complete genome sequence of Acidimicrobium ferrooxidans type strain (ICP).</title>
        <authorList>
            <person name="Clum A."/>
            <person name="Nolan M."/>
            <person name="Lang E."/>
            <person name="Glavina Del Rio T."/>
            <person name="Tice H."/>
            <person name="Copeland A."/>
            <person name="Cheng J.F."/>
            <person name="Lucas S."/>
            <person name="Chen F."/>
            <person name="Bruce D."/>
            <person name="Goodwin L."/>
            <person name="Pitluck S."/>
            <person name="Ivanova N."/>
            <person name="Mavrommatis K."/>
            <person name="Mikhailova N."/>
            <person name="Pati A."/>
            <person name="Chen A."/>
            <person name="Palaniappan K."/>
            <person name="Goker M."/>
            <person name="Spring S."/>
            <person name="Land M."/>
            <person name="Hauser L."/>
            <person name="Chang Y.J."/>
            <person name="Jeffries C.C."/>
            <person name="Chain P."/>
            <person name="Bristow J."/>
            <person name="Eisen J.A."/>
            <person name="Markowitz V."/>
            <person name="Hugenholtz P."/>
            <person name="Kyrpides N.C."/>
            <person name="Klenk H.P."/>
            <person name="Lapidus A."/>
        </authorList>
    </citation>
    <scope>NUCLEOTIDE SEQUENCE [LARGE SCALE GENOMIC DNA]</scope>
    <source>
        <strain evidence="3">DSM 10331 / JCM 15462 / NBRC 103882 / ICP</strain>
    </source>
</reference>
<evidence type="ECO:0008006" key="4">
    <source>
        <dbReference type="Google" id="ProtNLM"/>
    </source>
</evidence>
<dbReference type="RefSeq" id="WP_015797692.1">
    <property type="nucleotide sequence ID" value="NC_013124.1"/>
</dbReference>
<dbReference type="Proteomes" id="UP000000771">
    <property type="component" value="Chromosome"/>
</dbReference>
<dbReference type="GO" id="GO:0006935">
    <property type="term" value="P:chemotaxis"/>
    <property type="evidence" value="ECO:0007669"/>
    <property type="project" value="UniProtKB-KW"/>
</dbReference>
<dbReference type="Gene3D" id="3.40.1550.10">
    <property type="entry name" value="CheC-like"/>
    <property type="match status" value="1"/>
</dbReference>
<dbReference type="EMBL" id="CP001631">
    <property type="protein sequence ID" value="ACU53187.1"/>
    <property type="molecule type" value="Genomic_DNA"/>
</dbReference>
<dbReference type="eggNOG" id="ENOG5031DD4">
    <property type="taxonomic scope" value="Bacteria"/>
</dbReference>
<proteinExistence type="predicted"/>
<gene>
    <name evidence="2" type="ordered locus">Afer_0218</name>
</gene>
<protein>
    <recommendedName>
        <fullName evidence="4">Chemotaxis phosphatase CheX-like domain-containing protein</fullName>
    </recommendedName>
</protein>
<sequence length="162" mass="16624">MSGVLDLWSTALADGVASMREGIFALFDGVVEQVPGASVEGLPGAWVSYVGERLAVEFALVAPDVTLVALTAALTGLAEPSELAVSDAVIEIANMLGGVAKRRLVAADPTLRTGMPKFLYAGAVVPRQTDSLVLEAGTVAGPVLLGAMVSRAADRELAELHP</sequence>
<dbReference type="STRING" id="525909.Afer_0218"/>
<evidence type="ECO:0000256" key="1">
    <source>
        <dbReference type="ARBA" id="ARBA00022500"/>
    </source>
</evidence>
<dbReference type="InterPro" id="IPR028976">
    <property type="entry name" value="CheC-like_sf"/>
</dbReference>
<evidence type="ECO:0000313" key="3">
    <source>
        <dbReference type="Proteomes" id="UP000000771"/>
    </source>
</evidence>
<name>C7M289_ACIFD</name>
<accession>C7M289</accession>
<evidence type="ECO:0000313" key="2">
    <source>
        <dbReference type="EMBL" id="ACU53187.1"/>
    </source>
</evidence>
<organism evidence="2 3">
    <name type="scientific">Acidimicrobium ferrooxidans (strain DSM 10331 / JCM 15462 / NBRC 103882 / ICP)</name>
    <dbReference type="NCBI Taxonomy" id="525909"/>
    <lineage>
        <taxon>Bacteria</taxon>
        <taxon>Bacillati</taxon>
        <taxon>Actinomycetota</taxon>
        <taxon>Acidimicrobiia</taxon>
        <taxon>Acidimicrobiales</taxon>
        <taxon>Acidimicrobiaceae</taxon>
        <taxon>Acidimicrobium</taxon>
    </lineage>
</organism>
<dbReference type="HOGENOM" id="CLU_1631790_0_0_11"/>